<dbReference type="PANTHER" id="PTHR45589:SF1">
    <property type="entry name" value="WD REPEAT DOMAIN 62, ISOFORM G"/>
    <property type="match status" value="1"/>
</dbReference>
<name>A0A9N9HEC1_9GLOM</name>
<protein>
    <submittedName>
        <fullName evidence="1">24793_t:CDS:1</fullName>
    </submittedName>
</protein>
<organism evidence="1 2">
    <name type="scientific">Dentiscutata erythropus</name>
    <dbReference type="NCBI Taxonomy" id="1348616"/>
    <lineage>
        <taxon>Eukaryota</taxon>
        <taxon>Fungi</taxon>
        <taxon>Fungi incertae sedis</taxon>
        <taxon>Mucoromycota</taxon>
        <taxon>Glomeromycotina</taxon>
        <taxon>Glomeromycetes</taxon>
        <taxon>Diversisporales</taxon>
        <taxon>Gigasporaceae</taxon>
        <taxon>Dentiscutata</taxon>
    </lineage>
</organism>
<dbReference type="EMBL" id="CAJVPY010006767">
    <property type="protein sequence ID" value="CAG8668917.1"/>
    <property type="molecule type" value="Genomic_DNA"/>
</dbReference>
<accession>A0A9N9HEC1</accession>
<evidence type="ECO:0000313" key="2">
    <source>
        <dbReference type="Proteomes" id="UP000789405"/>
    </source>
</evidence>
<sequence length="202" mass="22768">MKIIYVNPEGKYRSSTLETKYDKSDFTEQLSSSAVELEISTSPDGKLMASGDRGGNLRVHDLNTFKKITYQEAPDAEILTIEFTYRRMPGDRDRILHVFDVNNSFQLIQTLDDYSSSITAIKFINNGATVSGECRLNVYHIDMGKNMHSYKSDTTEEVNTADQESLFRISLNPDSVHAVTGEFHDMLILSVGLNPYPKDVVL</sequence>
<dbReference type="OrthoDB" id="6252103at2759"/>
<dbReference type="Gene3D" id="2.130.10.10">
    <property type="entry name" value="YVTN repeat-like/Quinoprotein amine dehydrogenase"/>
    <property type="match status" value="1"/>
</dbReference>
<comment type="caution">
    <text evidence="1">The sequence shown here is derived from an EMBL/GenBank/DDBJ whole genome shotgun (WGS) entry which is preliminary data.</text>
</comment>
<evidence type="ECO:0000313" key="1">
    <source>
        <dbReference type="EMBL" id="CAG8668917.1"/>
    </source>
</evidence>
<keyword evidence="2" id="KW-1185">Reference proteome</keyword>
<dbReference type="InterPro" id="IPR015943">
    <property type="entry name" value="WD40/YVTN_repeat-like_dom_sf"/>
</dbReference>
<reference evidence="1" key="1">
    <citation type="submission" date="2021-06" db="EMBL/GenBank/DDBJ databases">
        <authorList>
            <person name="Kallberg Y."/>
            <person name="Tangrot J."/>
            <person name="Rosling A."/>
        </authorList>
    </citation>
    <scope>NUCLEOTIDE SEQUENCE</scope>
    <source>
        <strain evidence="1">MA453B</strain>
    </source>
</reference>
<gene>
    <name evidence="1" type="ORF">DERYTH_LOCUS11124</name>
</gene>
<dbReference type="AlphaFoldDB" id="A0A9N9HEC1"/>
<dbReference type="Proteomes" id="UP000789405">
    <property type="component" value="Unassembled WGS sequence"/>
</dbReference>
<feature type="non-terminal residue" evidence="1">
    <location>
        <position position="1"/>
    </location>
</feature>
<dbReference type="PANTHER" id="PTHR45589">
    <property type="entry name" value="WD REPEAT DOMAIN 62, ISOFORM G"/>
    <property type="match status" value="1"/>
</dbReference>
<dbReference type="InterPro" id="IPR052779">
    <property type="entry name" value="WDR62"/>
</dbReference>
<proteinExistence type="predicted"/>
<dbReference type="InterPro" id="IPR036322">
    <property type="entry name" value="WD40_repeat_dom_sf"/>
</dbReference>
<dbReference type="SUPFAM" id="SSF50978">
    <property type="entry name" value="WD40 repeat-like"/>
    <property type="match status" value="1"/>
</dbReference>